<dbReference type="AlphaFoldDB" id="A0A5M8AJA4"/>
<gene>
    <name evidence="2" type="ORF">F1599_12980</name>
</gene>
<proteinExistence type="predicted"/>
<comment type="caution">
    <text evidence="2">The sequence shown here is derived from an EMBL/GenBank/DDBJ whole genome shotgun (WGS) entry which is preliminary data.</text>
</comment>
<feature type="domain" description="DUF4440" evidence="1">
    <location>
        <begin position="106"/>
        <end position="208"/>
    </location>
</feature>
<organism evidence="2 3">
    <name type="scientific">Cupriavidus cauae</name>
    <dbReference type="NCBI Taxonomy" id="2608999"/>
    <lineage>
        <taxon>Bacteria</taxon>
        <taxon>Pseudomonadati</taxon>
        <taxon>Pseudomonadota</taxon>
        <taxon>Betaproteobacteria</taxon>
        <taxon>Burkholderiales</taxon>
        <taxon>Burkholderiaceae</taxon>
        <taxon>Cupriavidus</taxon>
    </lineage>
</organism>
<protein>
    <submittedName>
        <fullName evidence="2">Nuclear transport factor 2 family protein</fullName>
    </submittedName>
</protein>
<dbReference type="InterPro" id="IPR027843">
    <property type="entry name" value="DUF4440"/>
</dbReference>
<accession>A0A5M8AJA4</accession>
<keyword evidence="3" id="KW-1185">Reference proteome</keyword>
<sequence length="222" mass="23914">MMVGDGRRWSPVVRKRAALLRWHGGLFLWLLSVAPLRSPPPAARGDDGNIRLPILMPSRTGRTTMGGRLHPHRRGLATTLAVATLALGTLAATPAAADEAADHAAILKAEQDWLTATESGDRAALERLLHPTFVNISPLGGMRNRAESLSAGPPPPGSSQTLTELKVRTFRDSAVVTGVNRYRPNAKAKPTDVVFTDVFVRTPHGWQVVSSHNSIRPAPAER</sequence>
<dbReference type="SUPFAM" id="SSF54427">
    <property type="entry name" value="NTF2-like"/>
    <property type="match status" value="1"/>
</dbReference>
<dbReference type="InterPro" id="IPR032710">
    <property type="entry name" value="NTF2-like_dom_sf"/>
</dbReference>
<dbReference type="Pfam" id="PF14534">
    <property type="entry name" value="DUF4440"/>
    <property type="match status" value="1"/>
</dbReference>
<name>A0A5M8AJA4_9BURK</name>
<dbReference type="Proteomes" id="UP000324324">
    <property type="component" value="Unassembled WGS sequence"/>
</dbReference>
<evidence type="ECO:0000313" key="2">
    <source>
        <dbReference type="EMBL" id="KAA6123838.1"/>
    </source>
</evidence>
<evidence type="ECO:0000259" key="1">
    <source>
        <dbReference type="Pfam" id="PF14534"/>
    </source>
</evidence>
<dbReference type="Gene3D" id="3.10.450.50">
    <property type="match status" value="1"/>
</dbReference>
<evidence type="ECO:0000313" key="3">
    <source>
        <dbReference type="Proteomes" id="UP000324324"/>
    </source>
</evidence>
<reference evidence="2 3" key="1">
    <citation type="submission" date="2019-09" db="EMBL/GenBank/DDBJ databases">
        <title>Isolation of a novel species in the genus Cupriavidus from patients with sepsis using whole genome sequencing.</title>
        <authorList>
            <person name="Kweon O.J."/>
            <person name="Lee M.-K."/>
        </authorList>
    </citation>
    <scope>NUCLEOTIDE SEQUENCE [LARGE SCALE GENOMIC DNA]</scope>
    <source>
        <strain evidence="2 3">MKL-01</strain>
    </source>
</reference>
<dbReference type="EMBL" id="VWRN01000034">
    <property type="protein sequence ID" value="KAA6123838.1"/>
    <property type="molecule type" value="Genomic_DNA"/>
</dbReference>